<name>A0A4Y3PMQ2_BREPA</name>
<evidence type="ECO:0000259" key="2">
    <source>
        <dbReference type="Pfam" id="PF07853"/>
    </source>
</evidence>
<evidence type="ECO:0000313" key="4">
    <source>
        <dbReference type="Proteomes" id="UP000316882"/>
    </source>
</evidence>
<comment type="caution">
    <text evidence="3">The sequence shown here is derived from an EMBL/GenBank/DDBJ whole genome shotgun (WGS) entry which is preliminary data.</text>
</comment>
<dbReference type="Proteomes" id="UP000316882">
    <property type="component" value="Unassembled WGS sequence"/>
</dbReference>
<accession>A0A4Y3PMQ2</accession>
<dbReference type="EMBL" id="BJMH01000019">
    <property type="protein sequence ID" value="GEB34135.1"/>
    <property type="molecule type" value="Genomic_DNA"/>
</dbReference>
<keyword evidence="1" id="KW-0812">Transmembrane</keyword>
<feature type="transmembrane region" description="Helical" evidence="1">
    <location>
        <begin position="20"/>
        <end position="40"/>
    </location>
</feature>
<dbReference type="Pfam" id="PF07853">
    <property type="entry name" value="DUF1648"/>
    <property type="match status" value="1"/>
</dbReference>
<proteinExistence type="predicted"/>
<reference evidence="3 4" key="1">
    <citation type="submission" date="2019-06" db="EMBL/GenBank/DDBJ databases">
        <title>Whole genome shotgun sequence of Brevibacillus parabrevis NBRC 12334.</title>
        <authorList>
            <person name="Hosoyama A."/>
            <person name="Uohara A."/>
            <person name="Ohji S."/>
            <person name="Ichikawa N."/>
        </authorList>
    </citation>
    <scope>NUCLEOTIDE SEQUENCE [LARGE SCALE GENOMIC DNA]</scope>
    <source>
        <strain evidence="3 4">NBRC 12334</strain>
    </source>
</reference>
<dbReference type="STRING" id="54914.AV540_07700"/>
<evidence type="ECO:0000256" key="1">
    <source>
        <dbReference type="SAM" id="Phobius"/>
    </source>
</evidence>
<keyword evidence="4" id="KW-1185">Reference proteome</keyword>
<feature type="transmembrane region" description="Helical" evidence="1">
    <location>
        <begin position="144"/>
        <end position="162"/>
    </location>
</feature>
<gene>
    <name evidence="3" type="ORF">BPA01_37150</name>
</gene>
<dbReference type="InterPro" id="IPR012867">
    <property type="entry name" value="DUF1648"/>
</dbReference>
<organism evidence="3 4">
    <name type="scientific">Brevibacillus parabrevis</name>
    <dbReference type="NCBI Taxonomy" id="54914"/>
    <lineage>
        <taxon>Bacteria</taxon>
        <taxon>Bacillati</taxon>
        <taxon>Bacillota</taxon>
        <taxon>Bacilli</taxon>
        <taxon>Bacillales</taxon>
        <taxon>Paenibacillaceae</taxon>
        <taxon>Brevibacillus</taxon>
    </lineage>
</organism>
<feature type="transmembrane region" description="Helical" evidence="1">
    <location>
        <begin position="66"/>
        <end position="83"/>
    </location>
</feature>
<feature type="domain" description="DUF1648" evidence="2">
    <location>
        <begin position="30"/>
        <end position="73"/>
    </location>
</feature>
<keyword evidence="1" id="KW-1133">Transmembrane helix</keyword>
<sequence length="168" mass="19190">MSDWWGRPKIEIAKSKSEWIWDILGAFFYIGGIVFLLFVWGELPDKVPAHFDAVGEVDRWGSKWELLILPGIGAFIFGLMQLLEKHPEVYNYPKRFNESNAEQFYLQSRKIVNQLKNMCLIVFSAILLESVSIAMGWGGGFGKWFLPVVAAGIVIQLVYGFSNLNKIR</sequence>
<dbReference type="RefSeq" id="WP_122964583.1">
    <property type="nucleotide sequence ID" value="NZ_BJMH01000019.1"/>
</dbReference>
<feature type="transmembrane region" description="Helical" evidence="1">
    <location>
        <begin position="118"/>
        <end position="138"/>
    </location>
</feature>
<protein>
    <recommendedName>
        <fullName evidence="2">DUF1648 domain-containing protein</fullName>
    </recommendedName>
</protein>
<evidence type="ECO:0000313" key="3">
    <source>
        <dbReference type="EMBL" id="GEB34135.1"/>
    </source>
</evidence>
<keyword evidence="1" id="KW-0472">Membrane</keyword>
<dbReference type="AlphaFoldDB" id="A0A4Y3PMQ2"/>